<keyword evidence="2" id="KW-1185">Reference proteome</keyword>
<accession>A0A4Q9PST0</accession>
<dbReference type="EMBL" id="ML145136">
    <property type="protein sequence ID" value="TBU57496.1"/>
    <property type="molecule type" value="Genomic_DNA"/>
</dbReference>
<sequence length="391" mass="42090">MSANVSVAPGRLSLEVNHGALNVTLFFATDLPYVALELGLSTVLFGILTTLFLVAVFFLAGNGLRRTSVRVLLLSTLLLYMSTTLWIATKGWYITSVGRAVSSARGGLYSDADIGGDVAVLSRKVSTQSLIMTMALGLNVVLGDSIVWWRACAVWRNRLVYYGGALLIALTVGFGTVAIALGDHECPCHECPCLFPNYLFQDGAFSKVSAVLSLSTNIFATALIAYKAWQHRRVLRGRTGERAARVARALILLIESGTIYCILLILLVLYEIGPAKPNTPLHAHQNMLLRAESYYTFGCFVPIVAIYPMLIIVLVALNCSPIDNGMSGMSQGGTATAAATESGDAMISNIAFGSQIRPSSSEIVEDIPMFPVKGHRKMRDGKSLQDVCAQS</sequence>
<evidence type="ECO:0000313" key="1">
    <source>
        <dbReference type="EMBL" id="TBU57496.1"/>
    </source>
</evidence>
<dbReference type="AlphaFoldDB" id="A0A4Q9PST0"/>
<organism evidence="1 2">
    <name type="scientific">Dichomitus squalens</name>
    <dbReference type="NCBI Taxonomy" id="114155"/>
    <lineage>
        <taxon>Eukaryota</taxon>
        <taxon>Fungi</taxon>
        <taxon>Dikarya</taxon>
        <taxon>Basidiomycota</taxon>
        <taxon>Agaricomycotina</taxon>
        <taxon>Agaricomycetes</taxon>
        <taxon>Polyporales</taxon>
        <taxon>Polyporaceae</taxon>
        <taxon>Dichomitus</taxon>
    </lineage>
</organism>
<protein>
    <submittedName>
        <fullName evidence="1">Uncharacterized protein</fullName>
    </submittedName>
</protein>
<gene>
    <name evidence="1" type="ORF">BD310DRAFT_929176</name>
</gene>
<reference evidence="1 2" key="1">
    <citation type="submission" date="2019-01" db="EMBL/GenBank/DDBJ databases">
        <title>Draft genome sequences of three monokaryotic isolates of the white-rot basidiomycete fungus Dichomitus squalens.</title>
        <authorList>
            <consortium name="DOE Joint Genome Institute"/>
            <person name="Lopez S.C."/>
            <person name="Andreopoulos B."/>
            <person name="Pangilinan J."/>
            <person name="Lipzen A."/>
            <person name="Riley R."/>
            <person name="Ahrendt S."/>
            <person name="Ng V."/>
            <person name="Barry K."/>
            <person name="Daum C."/>
            <person name="Grigoriev I.V."/>
            <person name="Hilden K.S."/>
            <person name="Makela M.R."/>
            <person name="de Vries R.P."/>
        </authorList>
    </citation>
    <scope>NUCLEOTIDE SEQUENCE [LARGE SCALE GENOMIC DNA]</scope>
    <source>
        <strain evidence="1 2">CBS 464.89</strain>
    </source>
</reference>
<name>A0A4Q9PST0_9APHY</name>
<evidence type="ECO:0000313" key="2">
    <source>
        <dbReference type="Proteomes" id="UP000292082"/>
    </source>
</evidence>
<dbReference type="OMA" id="HECPCHE"/>
<dbReference type="Proteomes" id="UP000292082">
    <property type="component" value="Unassembled WGS sequence"/>
</dbReference>
<proteinExistence type="predicted"/>